<dbReference type="InterPro" id="IPR002716">
    <property type="entry name" value="PIN_dom"/>
</dbReference>
<keyword evidence="3" id="KW-1185">Reference proteome</keyword>
<dbReference type="NCBIfam" id="TIGR00305">
    <property type="entry name" value="putative toxin-antitoxin system toxin component, PIN family"/>
    <property type="match status" value="1"/>
</dbReference>
<dbReference type="Pfam" id="PF13470">
    <property type="entry name" value="PIN_3"/>
    <property type="match status" value="1"/>
</dbReference>
<dbReference type="KEGG" id="fgg:FSB75_02605"/>
<evidence type="ECO:0000259" key="1">
    <source>
        <dbReference type="SMART" id="SM00670"/>
    </source>
</evidence>
<dbReference type="PANTHER" id="PTHR34610:SF3">
    <property type="entry name" value="SSL7007 PROTEIN"/>
    <property type="match status" value="1"/>
</dbReference>
<dbReference type="Proteomes" id="UP000321204">
    <property type="component" value="Chromosome"/>
</dbReference>
<feature type="domain" description="PIN" evidence="1">
    <location>
        <begin position="6"/>
        <end position="118"/>
    </location>
</feature>
<dbReference type="AlphaFoldDB" id="A0A5B8UEP4"/>
<reference evidence="2 3" key="1">
    <citation type="journal article" date="2015" name="Int. J. Syst. Evol. Microbiol.">
        <title>Flavisolibacter ginsenosidimutans sp. nov., with ginsenoside-converting activity isolated from soil used for cultivating ginseng.</title>
        <authorList>
            <person name="Zhao Y."/>
            <person name="Liu Q."/>
            <person name="Kang M.S."/>
            <person name="Jin F."/>
            <person name="Yu H."/>
            <person name="Im W.T."/>
        </authorList>
    </citation>
    <scope>NUCLEOTIDE SEQUENCE [LARGE SCALE GENOMIC DNA]</scope>
    <source>
        <strain evidence="2 3">Gsoil 636</strain>
    </source>
</reference>
<dbReference type="PANTHER" id="PTHR34610">
    <property type="entry name" value="SSL7007 PROTEIN"/>
    <property type="match status" value="1"/>
</dbReference>
<proteinExistence type="predicted"/>
<sequence>MSEEKHRIVVDTNLWISFLLTRDFSKLDRLLSTGRTILLISQELLEEIVEVAERPKFKKYFDLFELTELLVNLKQKAEFVQVRSHVNVCRDEKDNFLLSLAIDGSATHVLTGDKDLLVLHPFGEIEILTIADYLSDK</sequence>
<dbReference type="SMART" id="SM00670">
    <property type="entry name" value="PINc"/>
    <property type="match status" value="1"/>
</dbReference>
<accession>A0A5B8UEP4</accession>
<dbReference type="OrthoDB" id="597986at2"/>
<evidence type="ECO:0000313" key="3">
    <source>
        <dbReference type="Proteomes" id="UP000321204"/>
    </source>
</evidence>
<organism evidence="2 3">
    <name type="scientific">Flavisolibacter ginsenosidimutans</name>
    <dbReference type="NCBI Taxonomy" id="661481"/>
    <lineage>
        <taxon>Bacteria</taxon>
        <taxon>Pseudomonadati</taxon>
        <taxon>Bacteroidota</taxon>
        <taxon>Chitinophagia</taxon>
        <taxon>Chitinophagales</taxon>
        <taxon>Chitinophagaceae</taxon>
        <taxon>Flavisolibacter</taxon>
    </lineage>
</organism>
<evidence type="ECO:0000313" key="2">
    <source>
        <dbReference type="EMBL" id="QEC54835.1"/>
    </source>
</evidence>
<gene>
    <name evidence="2" type="ORF">FSB75_02605</name>
</gene>
<name>A0A5B8UEP4_9BACT</name>
<dbReference type="RefSeq" id="WP_146782317.1">
    <property type="nucleotide sequence ID" value="NZ_BAABIO010000006.1"/>
</dbReference>
<dbReference type="EMBL" id="CP042433">
    <property type="protein sequence ID" value="QEC54835.1"/>
    <property type="molecule type" value="Genomic_DNA"/>
</dbReference>
<dbReference type="InterPro" id="IPR002850">
    <property type="entry name" value="PIN_toxin-like"/>
</dbReference>
<dbReference type="SUPFAM" id="SSF88723">
    <property type="entry name" value="PIN domain-like"/>
    <property type="match status" value="1"/>
</dbReference>
<dbReference type="InterPro" id="IPR029060">
    <property type="entry name" value="PIN-like_dom_sf"/>
</dbReference>
<protein>
    <submittedName>
        <fullName evidence="2">Putative toxin-antitoxin system toxin component, PIN family</fullName>
    </submittedName>
</protein>